<feature type="compositionally biased region" description="Basic and acidic residues" evidence="1">
    <location>
        <begin position="54"/>
        <end position="69"/>
    </location>
</feature>
<dbReference type="GeneID" id="5438325"/>
<evidence type="ECO:0000313" key="3">
    <source>
        <dbReference type="Proteomes" id="UP000001798"/>
    </source>
</evidence>
<keyword evidence="3" id="KW-1185">Reference proteome</keyword>
<feature type="region of interest" description="Disordered" evidence="1">
    <location>
        <begin position="551"/>
        <end position="574"/>
    </location>
</feature>
<feature type="compositionally biased region" description="Basic and acidic residues" evidence="1">
    <location>
        <begin position="12"/>
        <end position="24"/>
    </location>
</feature>
<dbReference type="OrthoDB" id="3561688at2759"/>
<feature type="compositionally biased region" description="Polar residues" evidence="1">
    <location>
        <begin position="405"/>
        <end position="417"/>
    </location>
</feature>
<feature type="compositionally biased region" description="Basic and acidic residues" evidence="1">
    <location>
        <begin position="310"/>
        <end position="351"/>
    </location>
</feature>
<dbReference type="Proteomes" id="UP000001798">
    <property type="component" value="Chromosome 4"/>
</dbReference>
<dbReference type="AlphaFoldDB" id="A0A384JFN8"/>
<sequence length="659" mass="75492">MPDVLGAGLRWLRGEKGKSSKGPREYCVGPDVIESRRLHQMARNMGLESDSEEDRLNDRTVRLERQRESFKHHHPPDKSSPDGPSRSGTMIDYGKTGGYQRSIWLKEGDHSSDSDRLPKHESPLVTMKNARNSSDYPNTNLGPSRKPWGQQSDYSQSAPDDYSIPYKSSRNSYVGSPREAAELSTLASSSEHVPRVDESAFERENRRGSLHSNQRPPSPRLRFDPVRDAAARNDVISRHHSNYESPVSSQIIPARKPVPQSYSQHPSTTRKEVRDLNSENLAELAIINRRNEEEILRQRRERKIMNNPLEIRKPHEDYSKDTPRERRQFEQDKIRERRDELSKNYRSRQGEGKLLPPPLPPKIPLSINQRPNPPSRSATLPPEFSIPLRPALLIEDEPHNSWASHINSPPDSRTSTVMHPPRRNTVSSSAWENNPRAPPYPVTPQNYHLNGYNNQNDVQKRAVHEAFRDVMLHGHERIAGPSPPTFRSSYPDAMELSGISPEIRRDGMRRHTASGSEILGGKSQTPAFAVRIDMGIFHPTTIQEMEEEHAGSGTSGVGRIELHGESRQTEEIGDRRRERLVPEIHVQRPTPGASLREPHGVNIGRTRRSAEIERLAAPRSEHRERRKHEKHEKYEKHERIIDKGRYLKGLDGEWERKKW</sequence>
<feature type="region of interest" description="Disordered" evidence="1">
    <location>
        <begin position="107"/>
        <end position="223"/>
    </location>
</feature>
<dbReference type="VEuPathDB" id="FungiDB:Bcin04g05690"/>
<feature type="region of interest" description="Disordered" evidence="1">
    <location>
        <begin position="306"/>
        <end position="383"/>
    </location>
</feature>
<feature type="compositionally biased region" description="Polar residues" evidence="1">
    <location>
        <begin position="366"/>
        <end position="378"/>
    </location>
</feature>
<feature type="region of interest" description="Disordered" evidence="1">
    <location>
        <begin position="589"/>
        <end position="637"/>
    </location>
</feature>
<feature type="compositionally biased region" description="Polar residues" evidence="1">
    <location>
        <begin position="129"/>
        <end position="142"/>
    </location>
</feature>
<accession>A0A384JFN8</accession>
<reference evidence="2 3" key="2">
    <citation type="journal article" date="2012" name="Eukaryot. Cell">
        <title>Genome update of Botrytis cinerea strains B05.10 and T4.</title>
        <authorList>
            <person name="Staats M."/>
            <person name="van Kan J.A."/>
        </authorList>
    </citation>
    <scope>NUCLEOTIDE SEQUENCE [LARGE SCALE GENOMIC DNA]</scope>
    <source>
        <strain evidence="2 3">B05.10</strain>
    </source>
</reference>
<feature type="compositionally biased region" description="Basic and acidic residues" evidence="1">
    <location>
        <begin position="560"/>
        <end position="574"/>
    </location>
</feature>
<proteinExistence type="predicted"/>
<dbReference type="KEGG" id="bfu:BCIN_04g05690"/>
<feature type="region of interest" description="Disordered" evidence="1">
    <location>
        <begin position="1"/>
        <end position="94"/>
    </location>
</feature>
<evidence type="ECO:0000256" key="1">
    <source>
        <dbReference type="SAM" id="MobiDB-lite"/>
    </source>
</evidence>
<reference evidence="2 3" key="1">
    <citation type="journal article" date="2011" name="PLoS Genet.">
        <title>Genomic analysis of the necrotrophic fungal pathogens Sclerotinia sclerotiorum and Botrytis cinerea.</title>
        <authorList>
            <person name="Amselem J."/>
            <person name="Cuomo C.A."/>
            <person name="van Kan J.A."/>
            <person name="Viaud M."/>
            <person name="Benito E.P."/>
            <person name="Couloux A."/>
            <person name="Coutinho P.M."/>
            <person name="de Vries R.P."/>
            <person name="Dyer P.S."/>
            <person name="Fillinger S."/>
            <person name="Fournier E."/>
            <person name="Gout L."/>
            <person name="Hahn M."/>
            <person name="Kohn L."/>
            <person name="Lapalu N."/>
            <person name="Plummer K.M."/>
            <person name="Pradier J.M."/>
            <person name="Quevillon E."/>
            <person name="Sharon A."/>
            <person name="Simon A."/>
            <person name="ten Have A."/>
            <person name="Tudzynski B."/>
            <person name="Tudzynski P."/>
            <person name="Wincker P."/>
            <person name="Andrew M."/>
            <person name="Anthouard V."/>
            <person name="Beever R.E."/>
            <person name="Beffa R."/>
            <person name="Benoit I."/>
            <person name="Bouzid O."/>
            <person name="Brault B."/>
            <person name="Chen Z."/>
            <person name="Choquer M."/>
            <person name="Collemare J."/>
            <person name="Cotton P."/>
            <person name="Danchin E.G."/>
            <person name="Da Silva C."/>
            <person name="Gautier A."/>
            <person name="Giraud C."/>
            <person name="Giraud T."/>
            <person name="Gonzalez C."/>
            <person name="Grossetete S."/>
            <person name="Guldener U."/>
            <person name="Henrissat B."/>
            <person name="Howlett B.J."/>
            <person name="Kodira C."/>
            <person name="Kretschmer M."/>
            <person name="Lappartient A."/>
            <person name="Leroch M."/>
            <person name="Levis C."/>
            <person name="Mauceli E."/>
            <person name="Neuveglise C."/>
            <person name="Oeser B."/>
            <person name="Pearson M."/>
            <person name="Poulain J."/>
            <person name="Poussereau N."/>
            <person name="Quesneville H."/>
            <person name="Rascle C."/>
            <person name="Schumacher J."/>
            <person name="Segurens B."/>
            <person name="Sexton A."/>
            <person name="Silva E."/>
            <person name="Sirven C."/>
            <person name="Soanes D.M."/>
            <person name="Talbot N.J."/>
            <person name="Templeton M."/>
            <person name="Yandava C."/>
            <person name="Yarden O."/>
            <person name="Zeng Q."/>
            <person name="Rollins J.A."/>
            <person name="Lebrun M.H."/>
            <person name="Dickman M."/>
        </authorList>
    </citation>
    <scope>NUCLEOTIDE SEQUENCE [LARGE SCALE GENOMIC DNA]</scope>
    <source>
        <strain evidence="2 3">B05.10</strain>
    </source>
</reference>
<feature type="region of interest" description="Disordered" evidence="1">
    <location>
        <begin position="405"/>
        <end position="437"/>
    </location>
</feature>
<dbReference type="RefSeq" id="XP_001557720.1">
    <property type="nucleotide sequence ID" value="XM_001557670.2"/>
</dbReference>
<organism evidence="2 3">
    <name type="scientific">Botryotinia fuckeliana (strain B05.10)</name>
    <name type="common">Noble rot fungus</name>
    <name type="synonym">Botrytis cinerea</name>
    <dbReference type="NCBI Taxonomy" id="332648"/>
    <lineage>
        <taxon>Eukaryota</taxon>
        <taxon>Fungi</taxon>
        <taxon>Dikarya</taxon>
        <taxon>Ascomycota</taxon>
        <taxon>Pezizomycotina</taxon>
        <taxon>Leotiomycetes</taxon>
        <taxon>Helotiales</taxon>
        <taxon>Sclerotiniaceae</taxon>
        <taxon>Botrytis</taxon>
    </lineage>
</organism>
<protein>
    <submittedName>
        <fullName evidence="2">Uncharacterized protein</fullName>
    </submittedName>
</protein>
<reference evidence="2 3" key="3">
    <citation type="journal article" date="2017" name="Mol. Plant Pathol.">
        <title>A gapless genome sequence of the fungus Botrytis cinerea.</title>
        <authorList>
            <person name="Van Kan J.A."/>
            <person name="Stassen J.H."/>
            <person name="Mosbach A."/>
            <person name="Van Der Lee T.A."/>
            <person name="Faino L."/>
            <person name="Farmer A.D."/>
            <person name="Papasotiriou D.G."/>
            <person name="Zhou S."/>
            <person name="Seidl M.F."/>
            <person name="Cottam E."/>
            <person name="Edel D."/>
            <person name="Hahn M."/>
            <person name="Schwartz D.C."/>
            <person name="Dietrich R.A."/>
            <person name="Widdison S."/>
            <person name="Scalliet G."/>
        </authorList>
    </citation>
    <scope>NUCLEOTIDE SEQUENCE [LARGE SCALE GENOMIC DNA]</scope>
    <source>
        <strain evidence="2 3">B05.10</strain>
    </source>
</reference>
<gene>
    <name evidence="2" type="ORF">BCIN_04g05690</name>
</gene>
<feature type="compositionally biased region" description="Polar residues" evidence="1">
    <location>
        <begin position="149"/>
        <end position="158"/>
    </location>
</feature>
<dbReference type="EMBL" id="CP009808">
    <property type="protein sequence ID" value="ATZ49416.1"/>
    <property type="molecule type" value="Genomic_DNA"/>
</dbReference>
<feature type="region of interest" description="Disordered" evidence="1">
    <location>
        <begin position="257"/>
        <end position="276"/>
    </location>
</feature>
<feature type="compositionally biased region" description="Basic and acidic residues" evidence="1">
    <location>
        <begin position="192"/>
        <end position="207"/>
    </location>
</feature>
<name>A0A384JFN8_BOTFB</name>
<evidence type="ECO:0000313" key="2">
    <source>
        <dbReference type="EMBL" id="ATZ49416.1"/>
    </source>
</evidence>
<feature type="compositionally biased region" description="Basic and acidic residues" evidence="1">
    <location>
        <begin position="608"/>
        <end position="623"/>
    </location>
</feature>
<feature type="compositionally biased region" description="Low complexity" evidence="1">
    <location>
        <begin position="182"/>
        <end position="191"/>
    </location>
</feature>
<feature type="compositionally biased region" description="Basic and acidic residues" evidence="1">
    <location>
        <begin position="107"/>
        <end position="122"/>
    </location>
</feature>